<sequence length="420" mass="47294">MGFRDFVIFNQAMLSKQGWRLLTDPNSLCTRVLKGRYFPNCSFWDAPQPRSASFTWRSILFGKELLKKGVAWRVGDGKSIKILSDNWIPNVQAGLVSPLMHIPEDATVQFLMEEGGKEWNHDLVKYAFDEETANEILQVPISRHGGDDFASWPHDKRGFQLRRRHIEARDGCAFCSRDDRIEHVFLMCPFSDSVWKEIKQVYNIKLGRGDLANARNNAKNNVETLHPRRVVQKIVAYVEMIMQHCGPGNVSRPAERISLPSWVPPPAGVFLINTDAAVFQAERQMGVGVVIRDQHGNCLLAANTRFMGITDPETAEACAIRHALWLAKEEGFHNVIVACDCLSVIQKLNSPGRDRSKIGCLVEDIKKLGVEFISVSFIHVSHCSNVAAHTLARCSEPSVCNVYHNETPDCIREMLLSDAQ</sequence>
<dbReference type="Gene3D" id="3.30.420.10">
    <property type="entry name" value="Ribonuclease H-like superfamily/Ribonuclease H"/>
    <property type="match status" value="1"/>
</dbReference>
<proteinExistence type="predicted"/>
<dbReference type="InterPro" id="IPR036397">
    <property type="entry name" value="RNaseH_sf"/>
</dbReference>
<evidence type="ECO:0000313" key="2">
    <source>
        <dbReference type="EMBL" id="EEE56566.1"/>
    </source>
</evidence>
<gene>
    <name evidence="2" type="ORF">OsJ_05904</name>
</gene>
<dbReference type="Proteomes" id="UP000007752">
    <property type="component" value="Chromosome 2"/>
</dbReference>
<accession>B9F4A9</accession>
<dbReference type="InterPro" id="IPR002156">
    <property type="entry name" value="RNaseH_domain"/>
</dbReference>
<protein>
    <recommendedName>
        <fullName evidence="1">RNase H type-1 domain-containing protein</fullName>
    </recommendedName>
</protein>
<dbReference type="GO" id="GO:0003676">
    <property type="term" value="F:nucleic acid binding"/>
    <property type="evidence" value="ECO:0007669"/>
    <property type="project" value="InterPro"/>
</dbReference>
<evidence type="ECO:0000259" key="1">
    <source>
        <dbReference type="Pfam" id="PF13456"/>
    </source>
</evidence>
<dbReference type="EMBL" id="CM000139">
    <property type="protein sequence ID" value="EEE56566.1"/>
    <property type="molecule type" value="Genomic_DNA"/>
</dbReference>
<dbReference type="InterPro" id="IPR052929">
    <property type="entry name" value="RNase_H-like_EbsB-rel"/>
</dbReference>
<dbReference type="AlphaFoldDB" id="B9F4A9"/>
<dbReference type="InterPro" id="IPR012337">
    <property type="entry name" value="RNaseH-like_sf"/>
</dbReference>
<name>B9F4A9_ORYSJ</name>
<dbReference type="CDD" id="cd06222">
    <property type="entry name" value="RNase_H_like"/>
    <property type="match status" value="1"/>
</dbReference>
<dbReference type="PANTHER" id="PTHR47074:SF73">
    <property type="entry name" value="OS04G0448401 PROTEIN"/>
    <property type="match status" value="1"/>
</dbReference>
<dbReference type="GO" id="GO:0004523">
    <property type="term" value="F:RNA-DNA hybrid ribonuclease activity"/>
    <property type="evidence" value="ECO:0007669"/>
    <property type="project" value="InterPro"/>
</dbReference>
<feature type="domain" description="RNase H type-1" evidence="1">
    <location>
        <begin position="273"/>
        <end position="393"/>
    </location>
</feature>
<reference evidence="2" key="1">
    <citation type="journal article" date="2005" name="PLoS Biol.">
        <title>The genomes of Oryza sativa: a history of duplications.</title>
        <authorList>
            <person name="Yu J."/>
            <person name="Wang J."/>
            <person name="Lin W."/>
            <person name="Li S."/>
            <person name="Li H."/>
            <person name="Zhou J."/>
            <person name="Ni P."/>
            <person name="Dong W."/>
            <person name="Hu S."/>
            <person name="Zeng C."/>
            <person name="Zhang J."/>
            <person name="Zhang Y."/>
            <person name="Li R."/>
            <person name="Xu Z."/>
            <person name="Li S."/>
            <person name="Li X."/>
            <person name="Zheng H."/>
            <person name="Cong L."/>
            <person name="Lin L."/>
            <person name="Yin J."/>
            <person name="Geng J."/>
            <person name="Li G."/>
            <person name="Shi J."/>
            <person name="Liu J."/>
            <person name="Lv H."/>
            <person name="Li J."/>
            <person name="Wang J."/>
            <person name="Deng Y."/>
            <person name="Ran L."/>
            <person name="Shi X."/>
            <person name="Wang X."/>
            <person name="Wu Q."/>
            <person name="Li C."/>
            <person name="Ren X."/>
            <person name="Wang J."/>
            <person name="Wang X."/>
            <person name="Li D."/>
            <person name="Liu D."/>
            <person name="Zhang X."/>
            <person name="Ji Z."/>
            <person name="Zhao W."/>
            <person name="Sun Y."/>
            <person name="Zhang Z."/>
            <person name="Bao J."/>
            <person name="Han Y."/>
            <person name="Dong L."/>
            <person name="Ji J."/>
            <person name="Chen P."/>
            <person name="Wu S."/>
            <person name="Liu J."/>
            <person name="Xiao Y."/>
            <person name="Bu D."/>
            <person name="Tan J."/>
            <person name="Yang L."/>
            <person name="Ye C."/>
            <person name="Zhang J."/>
            <person name="Xu J."/>
            <person name="Zhou Y."/>
            <person name="Yu Y."/>
            <person name="Zhang B."/>
            <person name="Zhuang S."/>
            <person name="Wei H."/>
            <person name="Liu B."/>
            <person name="Lei M."/>
            <person name="Yu H."/>
            <person name="Li Y."/>
            <person name="Xu H."/>
            <person name="Wei S."/>
            <person name="He X."/>
            <person name="Fang L."/>
            <person name="Zhang Z."/>
            <person name="Zhang Y."/>
            <person name="Huang X."/>
            <person name="Su Z."/>
            <person name="Tong W."/>
            <person name="Li J."/>
            <person name="Tong Z."/>
            <person name="Li S."/>
            <person name="Ye J."/>
            <person name="Wang L."/>
            <person name="Fang L."/>
            <person name="Lei T."/>
            <person name="Chen C."/>
            <person name="Chen H."/>
            <person name="Xu Z."/>
            <person name="Li H."/>
            <person name="Huang H."/>
            <person name="Zhang F."/>
            <person name="Xu H."/>
            <person name="Li N."/>
            <person name="Zhao C."/>
            <person name="Li S."/>
            <person name="Dong L."/>
            <person name="Huang Y."/>
            <person name="Li L."/>
            <person name="Xi Y."/>
            <person name="Qi Q."/>
            <person name="Li W."/>
            <person name="Zhang B."/>
            <person name="Hu W."/>
            <person name="Zhang Y."/>
            <person name="Tian X."/>
            <person name="Jiao Y."/>
            <person name="Liang X."/>
            <person name="Jin J."/>
            <person name="Gao L."/>
            <person name="Zheng W."/>
            <person name="Hao B."/>
            <person name="Liu S."/>
            <person name="Wang W."/>
            <person name="Yuan L."/>
            <person name="Cao M."/>
            <person name="McDermott J."/>
            <person name="Samudrala R."/>
            <person name="Wang J."/>
            <person name="Wong G.K."/>
            <person name="Yang H."/>
        </authorList>
    </citation>
    <scope>NUCLEOTIDE SEQUENCE [LARGE SCALE GENOMIC DNA]</scope>
</reference>
<dbReference type="PANTHER" id="PTHR47074">
    <property type="entry name" value="BNAC02G40300D PROTEIN"/>
    <property type="match status" value="1"/>
</dbReference>
<dbReference type="SUPFAM" id="SSF53098">
    <property type="entry name" value="Ribonuclease H-like"/>
    <property type="match status" value="1"/>
</dbReference>
<dbReference type="Pfam" id="PF13456">
    <property type="entry name" value="RVT_3"/>
    <property type="match status" value="1"/>
</dbReference>
<organism evidence="2">
    <name type="scientific">Oryza sativa subsp. japonica</name>
    <name type="common">Rice</name>
    <dbReference type="NCBI Taxonomy" id="39947"/>
    <lineage>
        <taxon>Eukaryota</taxon>
        <taxon>Viridiplantae</taxon>
        <taxon>Streptophyta</taxon>
        <taxon>Embryophyta</taxon>
        <taxon>Tracheophyta</taxon>
        <taxon>Spermatophyta</taxon>
        <taxon>Magnoliopsida</taxon>
        <taxon>Liliopsida</taxon>
        <taxon>Poales</taxon>
        <taxon>Poaceae</taxon>
        <taxon>BOP clade</taxon>
        <taxon>Oryzoideae</taxon>
        <taxon>Oryzeae</taxon>
        <taxon>Oryzinae</taxon>
        <taxon>Oryza</taxon>
        <taxon>Oryza sativa</taxon>
    </lineage>
</organism>
<dbReference type="InterPro" id="IPR044730">
    <property type="entry name" value="RNase_H-like_dom_plant"/>
</dbReference>
<reference evidence="2" key="2">
    <citation type="submission" date="2008-12" db="EMBL/GenBank/DDBJ databases">
        <title>Improved gene annotation of the rice (Oryza sativa) genomes.</title>
        <authorList>
            <person name="Wang J."/>
            <person name="Li R."/>
            <person name="Fan W."/>
            <person name="Huang Q."/>
            <person name="Zhang J."/>
            <person name="Zhou Y."/>
            <person name="Hu Y."/>
            <person name="Zi S."/>
            <person name="Li J."/>
            <person name="Ni P."/>
            <person name="Zheng H."/>
            <person name="Zhang Y."/>
            <person name="Zhao M."/>
            <person name="Hao Q."/>
            <person name="McDermott J."/>
            <person name="Samudrala R."/>
            <person name="Kristiansen K."/>
            <person name="Wong G.K.-S."/>
        </authorList>
    </citation>
    <scope>NUCLEOTIDE SEQUENCE</scope>
</reference>